<name>A0A5J4VWC6_9EUKA</name>
<proteinExistence type="predicted"/>
<protein>
    <submittedName>
        <fullName evidence="1">Putative Transposon Tf2-6 polyprotein</fullName>
    </submittedName>
</protein>
<comment type="caution">
    <text evidence="1">The sequence shown here is derived from an EMBL/GenBank/DDBJ whole genome shotgun (WGS) entry which is preliminary data.</text>
</comment>
<dbReference type="EMBL" id="SNRW01004625">
    <property type="protein sequence ID" value="KAA6386848.1"/>
    <property type="molecule type" value="Genomic_DNA"/>
</dbReference>
<dbReference type="InterPro" id="IPR052055">
    <property type="entry name" value="Hepadnavirus_pol/RT"/>
</dbReference>
<dbReference type="Gene3D" id="3.30.420.10">
    <property type="entry name" value="Ribonuclease H-like superfamily/Ribonuclease H"/>
    <property type="match status" value="1"/>
</dbReference>
<evidence type="ECO:0000313" key="1">
    <source>
        <dbReference type="EMBL" id="KAA6386848.1"/>
    </source>
</evidence>
<reference evidence="1 2" key="1">
    <citation type="submission" date="2019-03" db="EMBL/GenBank/DDBJ databases">
        <title>Single cell metagenomics reveals metabolic interactions within the superorganism composed of flagellate Streblomastix strix and complex community of Bacteroidetes bacteria on its surface.</title>
        <authorList>
            <person name="Treitli S.C."/>
            <person name="Kolisko M."/>
            <person name="Husnik F."/>
            <person name="Keeling P."/>
            <person name="Hampl V."/>
        </authorList>
    </citation>
    <scope>NUCLEOTIDE SEQUENCE [LARGE SCALE GENOMIC DNA]</scope>
    <source>
        <strain evidence="1">ST1C</strain>
    </source>
</reference>
<dbReference type="CDD" id="cd09275">
    <property type="entry name" value="RNase_HI_RT_DIRS1"/>
    <property type="match status" value="1"/>
</dbReference>
<accession>A0A5J4VWC6</accession>
<dbReference type="InterPro" id="IPR043502">
    <property type="entry name" value="DNA/RNA_pol_sf"/>
</dbReference>
<dbReference type="SUPFAM" id="SSF56672">
    <property type="entry name" value="DNA/RNA polymerases"/>
    <property type="match status" value="1"/>
</dbReference>
<dbReference type="GO" id="GO:0003676">
    <property type="term" value="F:nucleic acid binding"/>
    <property type="evidence" value="ECO:0007669"/>
    <property type="project" value="InterPro"/>
</dbReference>
<dbReference type="Proteomes" id="UP000324800">
    <property type="component" value="Unassembled WGS sequence"/>
</dbReference>
<dbReference type="AlphaFoldDB" id="A0A5J4VWC6"/>
<evidence type="ECO:0000313" key="2">
    <source>
        <dbReference type="Proteomes" id="UP000324800"/>
    </source>
</evidence>
<dbReference type="PANTHER" id="PTHR33050:SF7">
    <property type="entry name" value="RIBONUCLEASE H"/>
    <property type="match status" value="1"/>
</dbReference>
<dbReference type="PANTHER" id="PTHR33050">
    <property type="entry name" value="REVERSE TRANSCRIPTASE DOMAIN-CONTAINING PROTEIN"/>
    <property type="match status" value="1"/>
</dbReference>
<sequence>MDHQQAQAARLRGWNTTIIMNKTAIPDLNWWIAKLRANTPAQLIQIPPQVTMTTDAAPSGWCSTLEKEQKMIAMAHGTWNKRQAKLTIINREIKAITQGLRNFTKTQKNLRIQSLAIRSDNSTAVFDIRKWRASISLIKEIKQVHQTIEKLGIQFQITHLPGVKYEIADALSRLSRAGDYKLKERIFKQTCLQMNLNPIIDLFSQHFNNLLPRFMSTIRGHGEIAIDVLNQTWKMELPWIHPPIPLLPAVLKKIREEQIEAMIIAPLWPGQIWYTELVNENARTLMIGWSNKILDSGISLIKKNLKLPPAKICCFLVDRRPGREEDSQERF</sequence>
<dbReference type="InterPro" id="IPR036397">
    <property type="entry name" value="RNaseH_sf"/>
</dbReference>
<gene>
    <name evidence="1" type="ORF">EZS28_017628</name>
</gene>
<organism evidence="1 2">
    <name type="scientific">Streblomastix strix</name>
    <dbReference type="NCBI Taxonomy" id="222440"/>
    <lineage>
        <taxon>Eukaryota</taxon>
        <taxon>Metamonada</taxon>
        <taxon>Preaxostyla</taxon>
        <taxon>Oxymonadida</taxon>
        <taxon>Streblomastigidae</taxon>
        <taxon>Streblomastix</taxon>
    </lineage>
</organism>